<accession>C2JX07</accession>
<comment type="caution">
    <text evidence="1">The sequence shown here is derived from an EMBL/GenBank/DDBJ whole genome shotgun (WGS) entry which is preliminary data.</text>
</comment>
<dbReference type="Proteomes" id="UP000004525">
    <property type="component" value="Unassembled WGS sequence"/>
</dbReference>
<evidence type="ECO:0000313" key="1">
    <source>
        <dbReference type="EMBL" id="EEN80434.1"/>
    </source>
</evidence>
<sequence>MHNKKPTSRVLAFLLAPNDGGTRRQQYVAFNISFMTKLRVI</sequence>
<dbReference type="EMBL" id="ACIZ01000059">
    <property type="protein sequence ID" value="EEN80434.1"/>
    <property type="molecule type" value="Genomic_DNA"/>
</dbReference>
<dbReference type="AlphaFoldDB" id="C2JX07"/>
<reference evidence="1" key="1">
    <citation type="submission" date="2009-01" db="EMBL/GenBank/DDBJ databases">
        <authorList>
            <person name="Qin X."/>
            <person name="Bachman B."/>
            <person name="Battles P."/>
            <person name="Bell A."/>
            <person name="Bess C."/>
            <person name="Bickham C."/>
            <person name="Chaboub L."/>
            <person name="Chen D."/>
            <person name="Coyle M."/>
            <person name="Deiros D.R."/>
            <person name="Dinh H."/>
            <person name="Forbes L."/>
            <person name="Fowler G."/>
            <person name="Francisco L."/>
            <person name="Fu Q."/>
            <person name="Gubbala S."/>
            <person name="Hale W."/>
            <person name="Han Y."/>
            <person name="Hemphill L."/>
            <person name="Highlander S.K."/>
            <person name="Hirani K."/>
            <person name="Hogues M."/>
            <person name="Jackson L."/>
            <person name="Jakkamsetti A."/>
            <person name="Javaid M."/>
            <person name="Jiang H."/>
            <person name="Korchina V."/>
            <person name="Kovar C."/>
            <person name="Lara F."/>
            <person name="Lee S."/>
            <person name="Mata R."/>
            <person name="Mathew T."/>
            <person name="Moen C."/>
            <person name="Morales K."/>
            <person name="Munidasa M."/>
            <person name="Nazareth L."/>
            <person name="Ngo R."/>
            <person name="Nguyen L."/>
            <person name="Okwuonu G."/>
            <person name="Ongeri F."/>
            <person name="Patil S."/>
            <person name="Petrosino J."/>
            <person name="Pham C."/>
            <person name="Pham P."/>
            <person name="Pu L.-L."/>
            <person name="Puazo M."/>
            <person name="Raj R."/>
            <person name="Reid J."/>
            <person name="Rouhana J."/>
            <person name="Saada N."/>
            <person name="Shang Y."/>
            <person name="Simmons D."/>
            <person name="Thornton R."/>
            <person name="Warren J."/>
            <person name="Weissenberger G."/>
            <person name="Zhang J."/>
            <person name="Zhang L."/>
            <person name="Zhou C."/>
            <person name="Zhu D."/>
            <person name="Muzny D."/>
            <person name="Worley K."/>
            <person name="Gibbs R."/>
        </authorList>
    </citation>
    <scope>NUCLEOTIDE SEQUENCE [LARGE SCALE GENOMIC DNA]</scope>
    <source>
        <strain evidence="1">LMS2-1</strain>
    </source>
</reference>
<protein>
    <submittedName>
        <fullName evidence="1">Uncharacterized protein</fullName>
    </submittedName>
</protein>
<proteinExistence type="predicted"/>
<dbReference type="HOGENOM" id="CLU_3272005_0_0_9"/>
<keyword evidence="2" id="KW-1185">Reference proteome</keyword>
<organism evidence="1 2">
    <name type="scientific">Lacticaseibacillus rhamnosus (strain LMS2-1)</name>
    <dbReference type="NCBI Taxonomy" id="525361"/>
    <lineage>
        <taxon>Bacteria</taxon>
        <taxon>Bacillati</taxon>
        <taxon>Bacillota</taxon>
        <taxon>Bacilli</taxon>
        <taxon>Lactobacillales</taxon>
        <taxon>Lactobacillaceae</taxon>
        <taxon>Lacticaseibacillus</taxon>
    </lineage>
</organism>
<name>C2JX07_LACRM</name>
<gene>
    <name evidence="1" type="ORF">HMPREF0539_1415</name>
</gene>
<evidence type="ECO:0000313" key="2">
    <source>
        <dbReference type="Proteomes" id="UP000004525"/>
    </source>
</evidence>